<dbReference type="InterPro" id="IPR025944">
    <property type="entry name" value="Sigma_54_int_dom_CS"/>
</dbReference>
<evidence type="ECO:0000259" key="6">
    <source>
        <dbReference type="PROSITE" id="PS50045"/>
    </source>
</evidence>
<dbReference type="PROSITE" id="PS00675">
    <property type="entry name" value="SIGMA54_INTERACT_1"/>
    <property type="match status" value="1"/>
</dbReference>
<evidence type="ECO:0000256" key="4">
    <source>
        <dbReference type="ARBA" id="ARBA00023125"/>
    </source>
</evidence>
<name>A0A1W1X954_9NEIS</name>
<dbReference type="GO" id="GO:0005524">
    <property type="term" value="F:ATP binding"/>
    <property type="evidence" value="ECO:0007669"/>
    <property type="project" value="UniProtKB-KW"/>
</dbReference>
<dbReference type="PANTHER" id="PTHR32071:SF21">
    <property type="entry name" value="TRANSCRIPTIONAL REGULATORY PROTEIN FLGR"/>
    <property type="match status" value="1"/>
</dbReference>
<dbReference type="Pfam" id="PF00158">
    <property type="entry name" value="Sigma54_activat"/>
    <property type="match status" value="1"/>
</dbReference>
<keyword evidence="3" id="KW-0805">Transcription regulation</keyword>
<dbReference type="Gene3D" id="1.10.10.60">
    <property type="entry name" value="Homeodomain-like"/>
    <property type="match status" value="1"/>
</dbReference>
<dbReference type="Gene3D" id="3.40.50.300">
    <property type="entry name" value="P-loop containing nucleotide triphosphate hydrolases"/>
    <property type="match status" value="1"/>
</dbReference>
<dbReference type="RefSeq" id="WP_084089421.1">
    <property type="nucleotide sequence ID" value="NZ_FWXD01000004.1"/>
</dbReference>
<evidence type="ECO:0000256" key="5">
    <source>
        <dbReference type="ARBA" id="ARBA00023163"/>
    </source>
</evidence>
<gene>
    <name evidence="7" type="ORF">SAMN02745857_00947</name>
</gene>
<dbReference type="CDD" id="cd00009">
    <property type="entry name" value="AAA"/>
    <property type="match status" value="1"/>
</dbReference>
<dbReference type="PROSITE" id="PS50045">
    <property type="entry name" value="SIGMA54_INTERACT_4"/>
    <property type="match status" value="1"/>
</dbReference>
<dbReference type="PROSITE" id="PS00676">
    <property type="entry name" value="SIGMA54_INTERACT_2"/>
    <property type="match status" value="1"/>
</dbReference>
<dbReference type="InterPro" id="IPR027417">
    <property type="entry name" value="P-loop_NTPase"/>
</dbReference>
<dbReference type="PRINTS" id="PR01590">
    <property type="entry name" value="HTHFIS"/>
</dbReference>
<evidence type="ECO:0000256" key="2">
    <source>
        <dbReference type="ARBA" id="ARBA00022840"/>
    </source>
</evidence>
<dbReference type="STRING" id="1121001.SAMN02745857_00947"/>
<evidence type="ECO:0000256" key="3">
    <source>
        <dbReference type="ARBA" id="ARBA00023015"/>
    </source>
</evidence>
<accession>A0A1W1X954</accession>
<keyword evidence="1" id="KW-0547">Nucleotide-binding</keyword>
<dbReference type="InterPro" id="IPR009057">
    <property type="entry name" value="Homeodomain-like_sf"/>
</dbReference>
<keyword evidence="5" id="KW-0804">Transcription</keyword>
<keyword evidence="8" id="KW-1185">Reference proteome</keyword>
<reference evidence="7 8" key="1">
    <citation type="submission" date="2017-04" db="EMBL/GenBank/DDBJ databases">
        <authorList>
            <person name="Afonso C.L."/>
            <person name="Miller P.J."/>
            <person name="Scott M.A."/>
            <person name="Spackman E."/>
            <person name="Goraichik I."/>
            <person name="Dimitrov K.M."/>
            <person name="Suarez D.L."/>
            <person name="Swayne D.E."/>
        </authorList>
    </citation>
    <scope>NUCLEOTIDE SEQUENCE [LARGE SCALE GENOMIC DNA]</scope>
    <source>
        <strain evidence="7 8">DSM 23236</strain>
    </source>
</reference>
<dbReference type="InterPro" id="IPR058031">
    <property type="entry name" value="AAA_lid_NorR"/>
</dbReference>
<organism evidence="7 8">
    <name type="scientific">Andreprevotia lacus DSM 23236</name>
    <dbReference type="NCBI Taxonomy" id="1121001"/>
    <lineage>
        <taxon>Bacteria</taxon>
        <taxon>Pseudomonadati</taxon>
        <taxon>Pseudomonadota</taxon>
        <taxon>Betaproteobacteria</taxon>
        <taxon>Neisseriales</taxon>
        <taxon>Chitinibacteraceae</taxon>
        <taxon>Andreprevotia</taxon>
    </lineage>
</organism>
<evidence type="ECO:0000256" key="1">
    <source>
        <dbReference type="ARBA" id="ARBA00022741"/>
    </source>
</evidence>
<dbReference type="SUPFAM" id="SSF46689">
    <property type="entry name" value="Homeodomain-like"/>
    <property type="match status" value="1"/>
</dbReference>
<keyword evidence="4" id="KW-0238">DNA-binding</keyword>
<dbReference type="EMBL" id="FWXD01000004">
    <property type="protein sequence ID" value="SMC20419.1"/>
    <property type="molecule type" value="Genomic_DNA"/>
</dbReference>
<dbReference type="InterPro" id="IPR025943">
    <property type="entry name" value="Sigma_54_int_dom_ATP-bd_2"/>
</dbReference>
<dbReference type="PANTHER" id="PTHR32071">
    <property type="entry name" value="TRANSCRIPTIONAL REGULATORY PROTEIN"/>
    <property type="match status" value="1"/>
</dbReference>
<dbReference type="Proteomes" id="UP000192761">
    <property type="component" value="Unassembled WGS sequence"/>
</dbReference>
<evidence type="ECO:0000313" key="7">
    <source>
        <dbReference type="EMBL" id="SMC20419.1"/>
    </source>
</evidence>
<proteinExistence type="predicted"/>
<dbReference type="InterPro" id="IPR002078">
    <property type="entry name" value="Sigma_54_int"/>
</dbReference>
<dbReference type="InterPro" id="IPR003593">
    <property type="entry name" value="AAA+_ATPase"/>
</dbReference>
<evidence type="ECO:0000313" key="8">
    <source>
        <dbReference type="Proteomes" id="UP000192761"/>
    </source>
</evidence>
<dbReference type="OrthoDB" id="3516932at2"/>
<dbReference type="GO" id="GO:0006355">
    <property type="term" value="P:regulation of DNA-templated transcription"/>
    <property type="evidence" value="ECO:0007669"/>
    <property type="project" value="InterPro"/>
</dbReference>
<dbReference type="GO" id="GO:0043565">
    <property type="term" value="F:sequence-specific DNA binding"/>
    <property type="evidence" value="ECO:0007669"/>
    <property type="project" value="InterPro"/>
</dbReference>
<dbReference type="Pfam" id="PF02954">
    <property type="entry name" value="HTH_8"/>
    <property type="match status" value="1"/>
</dbReference>
<dbReference type="SUPFAM" id="SSF52540">
    <property type="entry name" value="P-loop containing nucleoside triphosphate hydrolases"/>
    <property type="match status" value="1"/>
</dbReference>
<feature type="domain" description="Sigma-54 factor interaction" evidence="6">
    <location>
        <begin position="26"/>
        <end position="254"/>
    </location>
</feature>
<dbReference type="InterPro" id="IPR002197">
    <property type="entry name" value="HTH_Fis"/>
</dbReference>
<dbReference type="Gene3D" id="1.10.8.60">
    <property type="match status" value="1"/>
</dbReference>
<dbReference type="PROSITE" id="PS00688">
    <property type="entry name" value="SIGMA54_INTERACT_3"/>
    <property type="match status" value="1"/>
</dbReference>
<dbReference type="SMART" id="SM00382">
    <property type="entry name" value="AAA"/>
    <property type="match status" value="1"/>
</dbReference>
<protein>
    <submittedName>
        <fullName evidence="7">Regulatory protein, Fis family</fullName>
    </submittedName>
</protein>
<dbReference type="AlphaFoldDB" id="A0A1W1X954"/>
<dbReference type="InterPro" id="IPR025662">
    <property type="entry name" value="Sigma_54_int_dom_ATP-bd_1"/>
</dbReference>
<sequence>MSTEQPTLLSLQGGEVQPLSIRAKALVFADPASRQLLQYLERLAPSEAPVLIIGETGTGKELVARHVHHLSGRKGPFVAVNCGAISEQLAESELFGHESGAFTGAVGRREGWFEAAHGGTLFLDEIGDLPLPLQVKLLRVLQEREVVRIGSRKPIPVDVRLVAATNIDLDQAVSAGHFRLDLLYRLNIAQVRLPPLRERTGDILPLAEYFIGVYGQRLGVQIPALSEAACQALIRYPWPGNIRELENVMHFALLVSSGETIQPEHLKFSGGLSPSISAAAPSDEAPLTAIARQLDRLFAAPGETLFDDLENLLVERAYKHSRYNQVRAAELLGITRNVLRTLLKRHGLLSDSTAAPVTANPNSTTLQARDNRTWNTANSALPTWKSA</sequence>
<dbReference type="Pfam" id="PF25601">
    <property type="entry name" value="AAA_lid_14"/>
    <property type="match status" value="1"/>
</dbReference>
<dbReference type="FunFam" id="3.40.50.300:FF:000006">
    <property type="entry name" value="DNA-binding transcriptional regulator NtrC"/>
    <property type="match status" value="1"/>
</dbReference>
<keyword evidence="2" id="KW-0067">ATP-binding</keyword>